<evidence type="ECO:0000256" key="3">
    <source>
        <dbReference type="ARBA" id="ARBA00022833"/>
    </source>
</evidence>
<organism evidence="7 8">
    <name type="scientific">Candidatus Hydrogenisulfobacillus filiaventi</name>
    <dbReference type="NCBI Taxonomy" id="2707344"/>
    <lineage>
        <taxon>Bacteria</taxon>
        <taxon>Bacillati</taxon>
        <taxon>Bacillota</taxon>
        <taxon>Clostridia</taxon>
        <taxon>Eubacteriales</taxon>
        <taxon>Clostridiales Family XVII. Incertae Sedis</taxon>
        <taxon>Candidatus Hydrogenisulfobacillus</taxon>
    </lineage>
</organism>
<dbReference type="Proteomes" id="UP000503399">
    <property type="component" value="Chromosome"/>
</dbReference>
<dbReference type="PANTHER" id="PTHR33823">
    <property type="entry name" value="RNA POLYMERASE-BINDING TRANSCRIPTION FACTOR DKSA-RELATED"/>
    <property type="match status" value="1"/>
</dbReference>
<sequence length="223" mass="23756">MAGAEAGLAAVAHHLEALRNRLRVQLSLSETGSVGALSSYDNHPADLGSDTAARELDAGILAAADVHLQEVERALEKLHEGTYGRCDRCGGPIEPERLQARPESVLCAGCQAAVEPGWVPEQIRDADRIARPFGTAPAAGEPVEVDGADTWQDLARMGNSDGPQDLPPGSGPVPGPLGTVEPVEAEVDVQGEPDWETVREARWRHGRSVRRESDRYPPGWASP</sequence>
<dbReference type="Pfam" id="PF01258">
    <property type="entry name" value="zf-dskA_traR"/>
    <property type="match status" value="1"/>
</dbReference>
<reference evidence="7 8" key="1">
    <citation type="submission" date="2020-02" db="EMBL/GenBank/DDBJ databases">
        <authorList>
            <person name="Hogendoorn C."/>
        </authorList>
    </citation>
    <scope>NUCLEOTIDE SEQUENCE [LARGE SCALE GENOMIC DNA]</scope>
    <source>
        <strain evidence="7">R501</strain>
    </source>
</reference>
<dbReference type="Gene3D" id="1.20.120.910">
    <property type="entry name" value="DksA, coiled-coil domain"/>
    <property type="match status" value="1"/>
</dbReference>
<dbReference type="InterPro" id="IPR037187">
    <property type="entry name" value="DnaK_N"/>
</dbReference>
<dbReference type="KEGG" id="hfv:R50_1168"/>
<keyword evidence="3" id="KW-0862">Zinc</keyword>
<feature type="compositionally biased region" description="Pro residues" evidence="5">
    <location>
        <begin position="165"/>
        <end position="175"/>
    </location>
</feature>
<evidence type="ECO:0000256" key="5">
    <source>
        <dbReference type="SAM" id="MobiDB-lite"/>
    </source>
</evidence>
<evidence type="ECO:0000313" key="7">
    <source>
        <dbReference type="EMBL" id="CAB1128674.1"/>
    </source>
</evidence>
<feature type="domain" description="Zinc finger DksA/TraR C4-type" evidence="6">
    <location>
        <begin position="81"/>
        <end position="115"/>
    </location>
</feature>
<dbReference type="InterPro" id="IPR020458">
    <property type="entry name" value="Znf_DskA_TraR_CS"/>
</dbReference>
<gene>
    <name evidence="7" type="ORF">R50_1168</name>
</gene>
<accession>A0A6F8ZFG5</accession>
<dbReference type="PROSITE" id="PS51128">
    <property type="entry name" value="ZF_DKSA_2"/>
    <property type="match status" value="1"/>
</dbReference>
<evidence type="ECO:0000256" key="2">
    <source>
        <dbReference type="ARBA" id="ARBA00022771"/>
    </source>
</evidence>
<evidence type="ECO:0000256" key="1">
    <source>
        <dbReference type="ARBA" id="ARBA00022723"/>
    </source>
</evidence>
<dbReference type="SUPFAM" id="SSF57716">
    <property type="entry name" value="Glucocorticoid receptor-like (DNA-binding domain)"/>
    <property type="match status" value="1"/>
</dbReference>
<dbReference type="GO" id="GO:0008270">
    <property type="term" value="F:zinc ion binding"/>
    <property type="evidence" value="ECO:0007669"/>
    <property type="project" value="UniProtKB-KW"/>
</dbReference>
<evidence type="ECO:0000256" key="4">
    <source>
        <dbReference type="PROSITE-ProRule" id="PRU00510"/>
    </source>
</evidence>
<dbReference type="EMBL" id="LR778114">
    <property type="protein sequence ID" value="CAB1128674.1"/>
    <property type="molecule type" value="Genomic_DNA"/>
</dbReference>
<feature type="region of interest" description="Disordered" evidence="5">
    <location>
        <begin position="204"/>
        <end position="223"/>
    </location>
</feature>
<feature type="region of interest" description="Disordered" evidence="5">
    <location>
        <begin position="153"/>
        <end position="180"/>
    </location>
</feature>
<proteinExistence type="predicted"/>
<keyword evidence="1" id="KW-0479">Metal-binding</keyword>
<keyword evidence="2" id="KW-0863">Zinc-finger</keyword>
<feature type="zinc finger region" description="dksA C4-type" evidence="4">
    <location>
        <begin position="86"/>
        <end position="110"/>
    </location>
</feature>
<name>A0A6F8ZFG5_9FIRM</name>
<keyword evidence="8" id="KW-1185">Reference proteome</keyword>
<evidence type="ECO:0000259" key="6">
    <source>
        <dbReference type="Pfam" id="PF01258"/>
    </source>
</evidence>
<dbReference type="SUPFAM" id="SSF109635">
    <property type="entry name" value="DnaK suppressor protein DksA, alpha-hairpin domain"/>
    <property type="match status" value="1"/>
</dbReference>
<dbReference type="AlphaFoldDB" id="A0A6F8ZFG5"/>
<dbReference type="InterPro" id="IPR000962">
    <property type="entry name" value="Znf_DskA_TraR"/>
</dbReference>
<protein>
    <submittedName>
        <fullName evidence="7">Transcriptional regulator, TraR/DksA family</fullName>
    </submittedName>
</protein>
<evidence type="ECO:0000313" key="8">
    <source>
        <dbReference type="Proteomes" id="UP000503399"/>
    </source>
</evidence>
<dbReference type="PANTHER" id="PTHR33823:SF4">
    <property type="entry name" value="GENERAL STRESS PROTEIN 16O"/>
    <property type="match status" value="1"/>
</dbReference>
<feature type="compositionally biased region" description="Basic and acidic residues" evidence="5">
    <location>
        <begin position="204"/>
        <end position="215"/>
    </location>
</feature>
<dbReference type="PROSITE" id="PS01102">
    <property type="entry name" value="ZF_DKSA_1"/>
    <property type="match status" value="1"/>
</dbReference>